<dbReference type="Pfam" id="PF13715">
    <property type="entry name" value="CarbopepD_reg_2"/>
    <property type="match status" value="1"/>
</dbReference>
<dbReference type="Gene3D" id="2.40.170.20">
    <property type="entry name" value="TonB-dependent receptor, beta-barrel domain"/>
    <property type="match status" value="1"/>
</dbReference>
<dbReference type="SUPFAM" id="SSF56935">
    <property type="entry name" value="Porins"/>
    <property type="match status" value="1"/>
</dbReference>
<organism evidence="10 11">
    <name type="scientific">Dysgonomonas alginatilytica</name>
    <dbReference type="NCBI Taxonomy" id="1605892"/>
    <lineage>
        <taxon>Bacteria</taxon>
        <taxon>Pseudomonadati</taxon>
        <taxon>Bacteroidota</taxon>
        <taxon>Bacteroidia</taxon>
        <taxon>Bacteroidales</taxon>
        <taxon>Dysgonomonadaceae</taxon>
        <taxon>Dysgonomonas</taxon>
    </lineage>
</organism>
<keyword evidence="6" id="KW-0472">Membrane</keyword>
<keyword evidence="4" id="KW-0812">Transmembrane</keyword>
<dbReference type="Gene3D" id="2.170.130.10">
    <property type="entry name" value="TonB-dependent receptor, plug domain"/>
    <property type="match status" value="1"/>
</dbReference>
<evidence type="ECO:0000256" key="3">
    <source>
        <dbReference type="ARBA" id="ARBA00022452"/>
    </source>
</evidence>
<keyword evidence="7" id="KW-0998">Cell outer membrane</keyword>
<evidence type="ECO:0000256" key="5">
    <source>
        <dbReference type="ARBA" id="ARBA00022729"/>
    </source>
</evidence>
<keyword evidence="5" id="KW-0732">Signal</keyword>
<keyword evidence="2" id="KW-0813">Transport</keyword>
<dbReference type="GO" id="GO:0009279">
    <property type="term" value="C:cell outer membrane"/>
    <property type="evidence" value="ECO:0007669"/>
    <property type="project" value="UniProtKB-SubCell"/>
</dbReference>
<evidence type="ECO:0000313" key="11">
    <source>
        <dbReference type="Proteomes" id="UP000247973"/>
    </source>
</evidence>
<dbReference type="PANTHER" id="PTHR30069">
    <property type="entry name" value="TONB-DEPENDENT OUTER MEMBRANE RECEPTOR"/>
    <property type="match status" value="1"/>
</dbReference>
<evidence type="ECO:0000256" key="6">
    <source>
        <dbReference type="ARBA" id="ARBA00023136"/>
    </source>
</evidence>
<sequence>MLLISLRLQKNFDEKRYLILYTNMSKFFRLSFGFILFFLLPLSAIAQNYTVRGKIVDEKTNEVLAGVPVGVLEKTATGVFTNNNGEYKITLPKGNYSLIVRYVGYEDKKVKISLTKDIVENISLESSSIDLNEVVVSSRRADENIASVQTGVEKMSIQEINKLPVLFGERDLVKAIQLMPGVKSAGEGGTGFYVRGGSSDQNLVLLDNVGVYNASHLMGFFSAFNSDMVRDVTLYKGALPSQYGERLSSILDVQMRDGDNQDYHVNGGLGLISSKLNVEGPIKKGKSSFIVGARRTYADVIARAFGSEDIKNTTLYFYDLNMKLNFQLSDKDRLTFTAYTGQDKLGIADVVDTDWGNTVGTLKWNRTMSNKWNSSTALIYNRYSYNIAVDMNQDIHIASIINDYALKQEFTYLQSAASTWKLGVHSTYHDIAPGKLDIPLDKGVSRRLQNRYSWENGVFASNTLKATDRLEIMYGLRVSAFSVLGAGDFYNLNENHEVIDTVSYKSGEFVKTYLNLEPRFSTAYRLNNVSSIKAAYARTTQSMHLLSNSTFATPYDRWVSTSNNIKPQIADQFTLGYFRNFANNLFEFSAEVYYKDMRNQIDFKDNALTYGNDDVETELLFGKGRAYGIEFLFKKRVGRLSGWVGYTLSKSEKKIDGINNNEWYDAVQDRTHEISMVAMYNLNDKWTLSGAWIYYTGNAVTYPSGKYQVDGKEIVYYAERNGYRAPDYHRLDLGATCVLKKTKKFYSELAFSLYNAYGRENTYFIEFRTNDDDPSKSSAYQYSLFRFVPSISWNFRF</sequence>
<dbReference type="Proteomes" id="UP000247973">
    <property type="component" value="Unassembled WGS sequence"/>
</dbReference>
<evidence type="ECO:0000259" key="8">
    <source>
        <dbReference type="Pfam" id="PF07715"/>
    </source>
</evidence>
<dbReference type="Pfam" id="PF07715">
    <property type="entry name" value="Plug"/>
    <property type="match status" value="1"/>
</dbReference>
<dbReference type="Gene3D" id="2.60.40.1120">
    <property type="entry name" value="Carboxypeptidase-like, regulatory domain"/>
    <property type="match status" value="1"/>
</dbReference>
<dbReference type="Pfam" id="PF25183">
    <property type="entry name" value="OMP_b-brl_4"/>
    <property type="match status" value="1"/>
</dbReference>
<name>A0A2V3PVE4_9BACT</name>
<accession>A0A2V3PVE4</accession>
<dbReference type="InterPro" id="IPR036942">
    <property type="entry name" value="Beta-barrel_TonB_sf"/>
</dbReference>
<dbReference type="InterPro" id="IPR008969">
    <property type="entry name" value="CarboxyPept-like_regulatory"/>
</dbReference>
<dbReference type="InterPro" id="IPR057601">
    <property type="entry name" value="Oar-like_b-barrel"/>
</dbReference>
<dbReference type="GO" id="GO:0015344">
    <property type="term" value="F:siderophore uptake transmembrane transporter activity"/>
    <property type="evidence" value="ECO:0007669"/>
    <property type="project" value="TreeGrafter"/>
</dbReference>
<evidence type="ECO:0000313" key="10">
    <source>
        <dbReference type="EMBL" id="PXV68774.1"/>
    </source>
</evidence>
<keyword evidence="11" id="KW-1185">Reference proteome</keyword>
<proteinExistence type="predicted"/>
<evidence type="ECO:0000259" key="9">
    <source>
        <dbReference type="Pfam" id="PF25183"/>
    </source>
</evidence>
<dbReference type="InterPro" id="IPR039426">
    <property type="entry name" value="TonB-dep_rcpt-like"/>
</dbReference>
<dbReference type="InterPro" id="IPR037066">
    <property type="entry name" value="Plug_dom_sf"/>
</dbReference>
<dbReference type="SUPFAM" id="SSF49464">
    <property type="entry name" value="Carboxypeptidase regulatory domain-like"/>
    <property type="match status" value="1"/>
</dbReference>
<dbReference type="EMBL" id="QICL01000001">
    <property type="protein sequence ID" value="PXV68774.1"/>
    <property type="molecule type" value="Genomic_DNA"/>
</dbReference>
<feature type="domain" description="TonB-dependent receptor plug" evidence="8">
    <location>
        <begin position="168"/>
        <end position="246"/>
    </location>
</feature>
<keyword evidence="3" id="KW-1134">Transmembrane beta strand</keyword>
<feature type="domain" description="TonB-dependent transporter Oar-like beta-barrel" evidence="9">
    <location>
        <begin position="445"/>
        <end position="574"/>
    </location>
</feature>
<evidence type="ECO:0000256" key="4">
    <source>
        <dbReference type="ARBA" id="ARBA00022692"/>
    </source>
</evidence>
<protein>
    <submittedName>
        <fullName evidence="10">Outer membrane receptor protein involved in Fe transport</fullName>
    </submittedName>
</protein>
<dbReference type="AlphaFoldDB" id="A0A2V3PVE4"/>
<dbReference type="PANTHER" id="PTHR30069:SF29">
    <property type="entry name" value="HEMOGLOBIN AND HEMOGLOBIN-HAPTOGLOBIN-BINDING PROTEIN 1-RELATED"/>
    <property type="match status" value="1"/>
</dbReference>
<dbReference type="GO" id="GO:0044718">
    <property type="term" value="P:siderophore transmembrane transport"/>
    <property type="evidence" value="ECO:0007669"/>
    <property type="project" value="TreeGrafter"/>
</dbReference>
<evidence type="ECO:0000256" key="2">
    <source>
        <dbReference type="ARBA" id="ARBA00022448"/>
    </source>
</evidence>
<comment type="caution">
    <text evidence="10">The sequence shown here is derived from an EMBL/GenBank/DDBJ whole genome shotgun (WGS) entry which is preliminary data.</text>
</comment>
<comment type="subcellular location">
    <subcellularLocation>
        <location evidence="1">Cell outer membrane</location>
        <topology evidence="1">Multi-pass membrane protein</topology>
    </subcellularLocation>
</comment>
<keyword evidence="10" id="KW-0675">Receptor</keyword>
<dbReference type="InterPro" id="IPR012910">
    <property type="entry name" value="Plug_dom"/>
</dbReference>
<evidence type="ECO:0000256" key="1">
    <source>
        <dbReference type="ARBA" id="ARBA00004571"/>
    </source>
</evidence>
<reference evidence="10 11" key="1">
    <citation type="submission" date="2018-03" db="EMBL/GenBank/DDBJ databases">
        <title>Genomic Encyclopedia of Archaeal and Bacterial Type Strains, Phase II (KMG-II): from individual species to whole genera.</title>
        <authorList>
            <person name="Goeker M."/>
        </authorList>
    </citation>
    <scope>NUCLEOTIDE SEQUENCE [LARGE SCALE GENOMIC DNA]</scope>
    <source>
        <strain evidence="10 11">DSM 100214</strain>
    </source>
</reference>
<evidence type="ECO:0000256" key="7">
    <source>
        <dbReference type="ARBA" id="ARBA00023237"/>
    </source>
</evidence>
<gene>
    <name evidence="10" type="ORF">CLV62_10137</name>
</gene>